<feature type="transmembrane region" description="Helical" evidence="13">
    <location>
        <begin position="38"/>
        <end position="57"/>
    </location>
</feature>
<evidence type="ECO:0000256" key="3">
    <source>
        <dbReference type="ARBA" id="ARBA00009779"/>
    </source>
</evidence>
<dbReference type="HAMAP" id="MF_00188">
    <property type="entry name" value="Pept_M48_protease_HtpX"/>
    <property type="match status" value="1"/>
</dbReference>
<evidence type="ECO:0000256" key="4">
    <source>
        <dbReference type="ARBA" id="ARBA00022475"/>
    </source>
</evidence>
<evidence type="ECO:0000313" key="15">
    <source>
        <dbReference type="EMBL" id="CAB4530734.1"/>
    </source>
</evidence>
<dbReference type="GO" id="GO:0004222">
    <property type="term" value="F:metalloendopeptidase activity"/>
    <property type="evidence" value="ECO:0007669"/>
    <property type="project" value="InterPro"/>
</dbReference>
<evidence type="ECO:0000256" key="13">
    <source>
        <dbReference type="SAM" id="Phobius"/>
    </source>
</evidence>
<feature type="transmembrane region" description="Helical" evidence="13">
    <location>
        <begin position="195"/>
        <end position="213"/>
    </location>
</feature>
<dbReference type="InterPro" id="IPR022919">
    <property type="entry name" value="Pept_M48_protease_HtpX"/>
</dbReference>
<name>A0A6J6AW53_9ZZZZ</name>
<evidence type="ECO:0000256" key="5">
    <source>
        <dbReference type="ARBA" id="ARBA00022670"/>
    </source>
</evidence>
<comment type="subcellular location">
    <subcellularLocation>
        <location evidence="2">Cell membrane</location>
        <topology evidence="2">Multi-pass membrane protein</topology>
    </subcellularLocation>
</comment>
<feature type="transmembrane region" description="Helical" evidence="13">
    <location>
        <begin position="12"/>
        <end position="32"/>
    </location>
</feature>
<accession>A0A6J6AW53</accession>
<dbReference type="AlphaFoldDB" id="A0A6J6AW53"/>
<evidence type="ECO:0000259" key="14">
    <source>
        <dbReference type="Pfam" id="PF01435"/>
    </source>
</evidence>
<dbReference type="GO" id="GO:0005886">
    <property type="term" value="C:plasma membrane"/>
    <property type="evidence" value="ECO:0007669"/>
    <property type="project" value="UniProtKB-SubCell"/>
</dbReference>
<evidence type="ECO:0000256" key="9">
    <source>
        <dbReference type="ARBA" id="ARBA00022833"/>
    </source>
</evidence>
<keyword evidence="9" id="KW-0862">Zinc</keyword>
<keyword evidence="11" id="KW-0482">Metalloprotease</keyword>
<evidence type="ECO:0000256" key="7">
    <source>
        <dbReference type="ARBA" id="ARBA00022723"/>
    </source>
</evidence>
<keyword evidence="4" id="KW-1003">Cell membrane</keyword>
<comment type="cofactor">
    <cofactor evidence="1">
        <name>Zn(2+)</name>
        <dbReference type="ChEBI" id="CHEBI:29105"/>
    </cofactor>
</comment>
<protein>
    <submittedName>
        <fullName evidence="15">Unannotated protein</fullName>
    </submittedName>
</protein>
<comment type="similarity">
    <text evidence="3">Belongs to the peptidase M48B family.</text>
</comment>
<evidence type="ECO:0000256" key="6">
    <source>
        <dbReference type="ARBA" id="ARBA00022692"/>
    </source>
</evidence>
<proteinExistence type="inferred from homology"/>
<reference evidence="15" key="1">
    <citation type="submission" date="2020-05" db="EMBL/GenBank/DDBJ databases">
        <authorList>
            <person name="Chiriac C."/>
            <person name="Salcher M."/>
            <person name="Ghai R."/>
            <person name="Kavagutti S V."/>
        </authorList>
    </citation>
    <scope>NUCLEOTIDE SEQUENCE</scope>
</reference>
<evidence type="ECO:0000256" key="12">
    <source>
        <dbReference type="ARBA" id="ARBA00023136"/>
    </source>
</evidence>
<dbReference type="GO" id="GO:0046872">
    <property type="term" value="F:metal ion binding"/>
    <property type="evidence" value="ECO:0007669"/>
    <property type="project" value="UniProtKB-KW"/>
</dbReference>
<sequence length="301" mass="32692">MYDLIASNKRRSVFLLLGFSLFLVVVGMAAGLVLGNPIVGTTFALVVSGVMAVISYWKSDTIALKVSRAVPADEVEYKRLHNLVEGLCIAGGLPKPRLYVINDQAPNAFATGRNPKHAAVAVTSGLLEKLDRVELEGVLAHELSHIKNYDILVSTLAVTLVGTVALLTDISIRMMWWNGGRVSRSDDRRNSSNPLAFIGFALLIIAPIVARIMQASISRRRETLADVSACQLTRYPPGLISALEKLQADSTVTHSASMATAHMWIEQPLSGVNDSGKLAGFHKLFNTHPPLSERIALLREM</sequence>
<evidence type="ECO:0000256" key="10">
    <source>
        <dbReference type="ARBA" id="ARBA00022989"/>
    </source>
</evidence>
<dbReference type="InterPro" id="IPR050083">
    <property type="entry name" value="HtpX_protease"/>
</dbReference>
<evidence type="ECO:0000256" key="1">
    <source>
        <dbReference type="ARBA" id="ARBA00001947"/>
    </source>
</evidence>
<dbReference type="PANTHER" id="PTHR43221">
    <property type="entry name" value="PROTEASE HTPX"/>
    <property type="match status" value="1"/>
</dbReference>
<dbReference type="Gene3D" id="3.30.2010.10">
    <property type="entry name" value="Metalloproteases ('zincins'), catalytic domain"/>
    <property type="match status" value="1"/>
</dbReference>
<keyword evidence="12 13" id="KW-0472">Membrane</keyword>
<organism evidence="15">
    <name type="scientific">freshwater metagenome</name>
    <dbReference type="NCBI Taxonomy" id="449393"/>
    <lineage>
        <taxon>unclassified sequences</taxon>
        <taxon>metagenomes</taxon>
        <taxon>ecological metagenomes</taxon>
    </lineage>
</organism>
<keyword evidence="5" id="KW-0645">Protease</keyword>
<feature type="transmembrane region" description="Helical" evidence="13">
    <location>
        <begin position="151"/>
        <end position="175"/>
    </location>
</feature>
<dbReference type="EMBL" id="CAEZSE010000019">
    <property type="protein sequence ID" value="CAB4530734.1"/>
    <property type="molecule type" value="Genomic_DNA"/>
</dbReference>
<dbReference type="CDD" id="cd07340">
    <property type="entry name" value="M48B_Htpx_like"/>
    <property type="match status" value="1"/>
</dbReference>
<dbReference type="PANTHER" id="PTHR43221:SF1">
    <property type="entry name" value="PROTEASE HTPX"/>
    <property type="match status" value="1"/>
</dbReference>
<gene>
    <name evidence="15" type="ORF">UFOPK1353_00213</name>
</gene>
<feature type="domain" description="Peptidase M48" evidence="14">
    <location>
        <begin position="78"/>
        <end position="300"/>
    </location>
</feature>
<keyword evidence="7" id="KW-0479">Metal-binding</keyword>
<dbReference type="GO" id="GO:0006508">
    <property type="term" value="P:proteolysis"/>
    <property type="evidence" value="ECO:0007669"/>
    <property type="project" value="UniProtKB-KW"/>
</dbReference>
<keyword evidence="6 13" id="KW-0812">Transmembrane</keyword>
<evidence type="ECO:0000256" key="8">
    <source>
        <dbReference type="ARBA" id="ARBA00022801"/>
    </source>
</evidence>
<evidence type="ECO:0000256" key="11">
    <source>
        <dbReference type="ARBA" id="ARBA00023049"/>
    </source>
</evidence>
<dbReference type="Pfam" id="PF01435">
    <property type="entry name" value="Peptidase_M48"/>
    <property type="match status" value="1"/>
</dbReference>
<keyword evidence="10 13" id="KW-1133">Transmembrane helix</keyword>
<keyword evidence="8" id="KW-0378">Hydrolase</keyword>
<evidence type="ECO:0000256" key="2">
    <source>
        <dbReference type="ARBA" id="ARBA00004651"/>
    </source>
</evidence>
<dbReference type="InterPro" id="IPR001915">
    <property type="entry name" value="Peptidase_M48"/>
</dbReference>